<dbReference type="PROSITE" id="PS51782">
    <property type="entry name" value="LYSM"/>
    <property type="match status" value="1"/>
</dbReference>
<sequence length="107" mass="11224">MANHRAAALLIASLLVAVAIADARLTLHYDAHGRGRCSSTAAYFVSDAAKVPALTCSEVHAVKVGETCFSIAQAAGLTQDQFLSFNPNINCEKVFIGQWVCIAATSA</sequence>
<dbReference type="PANTHER" id="PTHR34997:SF22">
    <property type="entry name" value="OS01G0783000 PROTEIN"/>
    <property type="match status" value="1"/>
</dbReference>
<feature type="chain" id="PRO_5033040950" description="LysM domain-containing protein" evidence="3">
    <location>
        <begin position="24"/>
        <end position="107"/>
    </location>
</feature>
<evidence type="ECO:0000313" key="6">
    <source>
        <dbReference type="Proteomes" id="UP000636709"/>
    </source>
</evidence>
<dbReference type="Proteomes" id="UP000636709">
    <property type="component" value="Unassembled WGS sequence"/>
</dbReference>
<keyword evidence="1" id="KW-0147">Chitin-binding</keyword>
<keyword evidence="3" id="KW-0732">Signal</keyword>
<comment type="caution">
    <text evidence="5">The sequence shown here is derived from an EMBL/GenBank/DDBJ whole genome shotgun (WGS) entry which is preliminary data.</text>
</comment>
<dbReference type="InterPro" id="IPR052210">
    <property type="entry name" value="LysM1-like"/>
</dbReference>
<dbReference type="InterPro" id="IPR018392">
    <property type="entry name" value="LysM"/>
</dbReference>
<organism evidence="5 6">
    <name type="scientific">Digitaria exilis</name>
    <dbReference type="NCBI Taxonomy" id="1010633"/>
    <lineage>
        <taxon>Eukaryota</taxon>
        <taxon>Viridiplantae</taxon>
        <taxon>Streptophyta</taxon>
        <taxon>Embryophyta</taxon>
        <taxon>Tracheophyta</taxon>
        <taxon>Spermatophyta</taxon>
        <taxon>Magnoliopsida</taxon>
        <taxon>Liliopsida</taxon>
        <taxon>Poales</taxon>
        <taxon>Poaceae</taxon>
        <taxon>PACMAD clade</taxon>
        <taxon>Panicoideae</taxon>
        <taxon>Panicodae</taxon>
        <taxon>Paniceae</taxon>
        <taxon>Anthephorinae</taxon>
        <taxon>Digitaria</taxon>
    </lineage>
</organism>
<dbReference type="Pfam" id="PF01476">
    <property type="entry name" value="LysM"/>
    <property type="match status" value="1"/>
</dbReference>
<dbReference type="SUPFAM" id="SSF54106">
    <property type="entry name" value="LysM domain"/>
    <property type="match status" value="1"/>
</dbReference>
<feature type="signal peptide" evidence="3">
    <location>
        <begin position="1"/>
        <end position="23"/>
    </location>
</feature>
<accession>A0A835KQV1</accession>
<proteinExistence type="predicted"/>
<evidence type="ECO:0000259" key="4">
    <source>
        <dbReference type="PROSITE" id="PS51782"/>
    </source>
</evidence>
<feature type="domain" description="LysM" evidence="4">
    <location>
        <begin position="58"/>
        <end position="102"/>
    </location>
</feature>
<dbReference type="EMBL" id="JACEFO010000520">
    <property type="protein sequence ID" value="KAF8766123.1"/>
    <property type="molecule type" value="Genomic_DNA"/>
</dbReference>
<dbReference type="GO" id="GO:0008061">
    <property type="term" value="F:chitin binding"/>
    <property type="evidence" value="ECO:0007669"/>
    <property type="project" value="UniProtKB-KW"/>
</dbReference>
<keyword evidence="2" id="KW-0843">Virulence</keyword>
<evidence type="ECO:0000313" key="5">
    <source>
        <dbReference type="EMBL" id="KAF8766123.1"/>
    </source>
</evidence>
<protein>
    <recommendedName>
        <fullName evidence="4">LysM domain-containing protein</fullName>
    </recommendedName>
</protein>
<evidence type="ECO:0000256" key="3">
    <source>
        <dbReference type="SAM" id="SignalP"/>
    </source>
</evidence>
<dbReference type="CDD" id="cd00118">
    <property type="entry name" value="LysM"/>
    <property type="match status" value="1"/>
</dbReference>
<name>A0A835KQV1_9POAL</name>
<dbReference type="PANTHER" id="PTHR34997">
    <property type="entry name" value="AM15"/>
    <property type="match status" value="1"/>
</dbReference>
<evidence type="ECO:0000256" key="2">
    <source>
        <dbReference type="ARBA" id="ARBA00023026"/>
    </source>
</evidence>
<dbReference type="AlphaFoldDB" id="A0A835KQV1"/>
<dbReference type="InterPro" id="IPR036779">
    <property type="entry name" value="LysM_dom_sf"/>
</dbReference>
<dbReference type="SMART" id="SM00257">
    <property type="entry name" value="LysM"/>
    <property type="match status" value="1"/>
</dbReference>
<dbReference type="OrthoDB" id="1921017at2759"/>
<evidence type="ECO:0000256" key="1">
    <source>
        <dbReference type="ARBA" id="ARBA00022669"/>
    </source>
</evidence>
<keyword evidence="6" id="KW-1185">Reference proteome</keyword>
<reference evidence="5" key="1">
    <citation type="submission" date="2020-07" db="EMBL/GenBank/DDBJ databases">
        <title>Genome sequence and genetic diversity analysis of an under-domesticated orphan crop, white fonio (Digitaria exilis).</title>
        <authorList>
            <person name="Bennetzen J.L."/>
            <person name="Chen S."/>
            <person name="Ma X."/>
            <person name="Wang X."/>
            <person name="Yssel A.E.J."/>
            <person name="Chaluvadi S.R."/>
            <person name="Johnson M."/>
            <person name="Gangashetty P."/>
            <person name="Hamidou F."/>
            <person name="Sanogo M.D."/>
            <person name="Zwaenepoel A."/>
            <person name="Wallace J."/>
            <person name="Van De Peer Y."/>
            <person name="Van Deynze A."/>
        </authorList>
    </citation>
    <scope>NUCLEOTIDE SEQUENCE</scope>
    <source>
        <tissue evidence="5">Leaves</tissue>
    </source>
</reference>
<gene>
    <name evidence="5" type="ORF">HU200_007620</name>
</gene>
<dbReference type="Gene3D" id="3.10.350.10">
    <property type="entry name" value="LysM domain"/>
    <property type="match status" value="1"/>
</dbReference>